<sequence length="50" mass="5912">MKTTHRTQIIVAQRISAHRTSRGSRNGSKWRLTCYNTLCIRCRGIDWHQI</sequence>
<reference evidence="1" key="2">
    <citation type="journal article" date="2015" name="Fish Shellfish Immunol.">
        <title>Early steps in the European eel (Anguilla anguilla)-Vibrio vulnificus interaction in the gills: Role of the RtxA13 toxin.</title>
        <authorList>
            <person name="Callol A."/>
            <person name="Pajuelo D."/>
            <person name="Ebbesson L."/>
            <person name="Teles M."/>
            <person name="MacKenzie S."/>
            <person name="Amaro C."/>
        </authorList>
    </citation>
    <scope>NUCLEOTIDE SEQUENCE</scope>
</reference>
<name>A0A0E9UKT6_ANGAN</name>
<dbReference type="AlphaFoldDB" id="A0A0E9UKT6"/>
<evidence type="ECO:0000313" key="1">
    <source>
        <dbReference type="EMBL" id="JAH65588.1"/>
    </source>
</evidence>
<dbReference type="EMBL" id="GBXM01042989">
    <property type="protein sequence ID" value="JAH65588.1"/>
    <property type="molecule type" value="Transcribed_RNA"/>
</dbReference>
<accession>A0A0E9UKT6</accession>
<reference evidence="1" key="1">
    <citation type="submission" date="2014-11" db="EMBL/GenBank/DDBJ databases">
        <authorList>
            <person name="Amaro Gonzalez C."/>
        </authorList>
    </citation>
    <scope>NUCLEOTIDE SEQUENCE</scope>
</reference>
<organism evidence="1">
    <name type="scientific">Anguilla anguilla</name>
    <name type="common">European freshwater eel</name>
    <name type="synonym">Muraena anguilla</name>
    <dbReference type="NCBI Taxonomy" id="7936"/>
    <lineage>
        <taxon>Eukaryota</taxon>
        <taxon>Metazoa</taxon>
        <taxon>Chordata</taxon>
        <taxon>Craniata</taxon>
        <taxon>Vertebrata</taxon>
        <taxon>Euteleostomi</taxon>
        <taxon>Actinopterygii</taxon>
        <taxon>Neopterygii</taxon>
        <taxon>Teleostei</taxon>
        <taxon>Anguilliformes</taxon>
        <taxon>Anguillidae</taxon>
        <taxon>Anguilla</taxon>
    </lineage>
</organism>
<protein>
    <submittedName>
        <fullName evidence="1">Uncharacterized protein</fullName>
    </submittedName>
</protein>
<proteinExistence type="predicted"/>